<evidence type="ECO:0000313" key="2">
    <source>
        <dbReference type="Proteomes" id="UP000726737"/>
    </source>
</evidence>
<evidence type="ECO:0000313" key="1">
    <source>
        <dbReference type="EMBL" id="KAG0266857.1"/>
    </source>
</evidence>
<name>A0A9P6UAN4_9FUNG</name>
<keyword evidence="2" id="KW-1185">Reference proteome</keyword>
<dbReference type="EMBL" id="JAAAJA010000011">
    <property type="protein sequence ID" value="KAG0266857.1"/>
    <property type="molecule type" value="Genomic_DNA"/>
</dbReference>
<gene>
    <name evidence="1" type="ORF">BG011_000472</name>
</gene>
<proteinExistence type="predicted"/>
<organism evidence="1 2">
    <name type="scientific">Mortierella polycephala</name>
    <dbReference type="NCBI Taxonomy" id="41804"/>
    <lineage>
        <taxon>Eukaryota</taxon>
        <taxon>Fungi</taxon>
        <taxon>Fungi incertae sedis</taxon>
        <taxon>Mucoromycota</taxon>
        <taxon>Mortierellomycotina</taxon>
        <taxon>Mortierellomycetes</taxon>
        <taxon>Mortierellales</taxon>
        <taxon>Mortierellaceae</taxon>
        <taxon>Mortierella</taxon>
    </lineage>
</organism>
<protein>
    <submittedName>
        <fullName evidence="1">Uncharacterized protein</fullName>
    </submittedName>
</protein>
<sequence length="208" mass="23537">MAKACLDTGFGFPDTLRQDTVATIKSLISNFYVFEDLTVSPPNSVVVGSFRFPQVELLNELDQWLELSQRWTAAGDGYVEDMDDVETAFTSSASAQEPRSEAMTDREFHDGLSRILIRARDGHLSYDADCFRAFRYQQGLIMRHVVRSGKAVLKVHYVSPYFQRVNNVQQDISNCDVVIIQDRDASEYIQNWADKHIASSKDANISTP</sequence>
<comment type="caution">
    <text evidence="1">The sequence shown here is derived from an EMBL/GenBank/DDBJ whole genome shotgun (WGS) entry which is preliminary data.</text>
</comment>
<dbReference type="OrthoDB" id="2437318at2759"/>
<accession>A0A9P6UAN4</accession>
<reference evidence="1" key="1">
    <citation type="journal article" date="2020" name="Fungal Divers.">
        <title>Resolving the Mortierellaceae phylogeny through synthesis of multi-gene phylogenetics and phylogenomics.</title>
        <authorList>
            <person name="Vandepol N."/>
            <person name="Liber J."/>
            <person name="Desiro A."/>
            <person name="Na H."/>
            <person name="Kennedy M."/>
            <person name="Barry K."/>
            <person name="Grigoriev I.V."/>
            <person name="Miller A.N."/>
            <person name="O'Donnell K."/>
            <person name="Stajich J.E."/>
            <person name="Bonito G."/>
        </authorList>
    </citation>
    <scope>NUCLEOTIDE SEQUENCE</scope>
    <source>
        <strain evidence="1">KOD948</strain>
    </source>
</reference>
<dbReference type="AlphaFoldDB" id="A0A9P6UAN4"/>
<dbReference type="Proteomes" id="UP000726737">
    <property type="component" value="Unassembled WGS sequence"/>
</dbReference>